<organism evidence="4 5">
    <name type="scientific">Trichogramma kaykai</name>
    <dbReference type="NCBI Taxonomy" id="54128"/>
    <lineage>
        <taxon>Eukaryota</taxon>
        <taxon>Metazoa</taxon>
        <taxon>Ecdysozoa</taxon>
        <taxon>Arthropoda</taxon>
        <taxon>Hexapoda</taxon>
        <taxon>Insecta</taxon>
        <taxon>Pterygota</taxon>
        <taxon>Neoptera</taxon>
        <taxon>Endopterygota</taxon>
        <taxon>Hymenoptera</taxon>
        <taxon>Apocrita</taxon>
        <taxon>Proctotrupomorpha</taxon>
        <taxon>Chalcidoidea</taxon>
        <taxon>Trichogrammatidae</taxon>
        <taxon>Trichogramma</taxon>
    </lineage>
</organism>
<dbReference type="Pfam" id="PF12796">
    <property type="entry name" value="Ank_2"/>
    <property type="match status" value="3"/>
</dbReference>
<feature type="repeat" description="ANK" evidence="3">
    <location>
        <begin position="411"/>
        <end position="443"/>
    </location>
</feature>
<dbReference type="PROSITE" id="PS50297">
    <property type="entry name" value="ANK_REP_REGION"/>
    <property type="match status" value="6"/>
</dbReference>
<gene>
    <name evidence="4" type="ORF">TKK_019364</name>
</gene>
<dbReference type="PANTHER" id="PTHR24198">
    <property type="entry name" value="ANKYRIN REPEAT AND PROTEIN KINASE DOMAIN-CONTAINING PROTEIN"/>
    <property type="match status" value="1"/>
</dbReference>
<proteinExistence type="predicted"/>
<feature type="repeat" description="ANK" evidence="3">
    <location>
        <begin position="96"/>
        <end position="128"/>
    </location>
</feature>
<evidence type="ECO:0000256" key="3">
    <source>
        <dbReference type="PROSITE-ProRule" id="PRU00023"/>
    </source>
</evidence>
<sequence>MEHFFKIIEETGQSLDIDARDKLGWTPLHLAAYYSQGKQVQSLLRRGADPNLACNDGSMALHVICNSEKVDNFMELFFKHVERANRPIELDARGNEDNTPLHRALKKRRKRTVLVLLREGADPSLTDRNGRTALHWICLLRKRLDTELFVEITEDLRHRGRIDSPALDQPVQPRRGLHGERIFQDRPEDPNLGSANGSTPLHVVCESDYGGRDFAQAFFELLADTDQCVEIDAVDDSGNAPLHLALTHEREIAMEFLLRHTANPNLANAEGLTPLHVVCQGSLDEVRFLDRFFEIAEEKNERVLLDPRNKTGNIPLHLALHNGRRKKAETLLRRGADSNVANEEGATRLHHIASRKRDDDLAEWFLVICDDIKRTVPIDTKDKSGDDLVDMFFEVNEDMRQTVRVDVQDEFGRTPLHLAVKSGSPKVTEALLRNGADSNLATANGLTPLHVICQRQKVDDGFPEKFFELVDFTDQWVQVDARDKKGWTPLQLAVANLLPKAVDVLLDHGADLSSFVFPNLDRDDERLKPKNNNSRCHKLKLAADSMAVVERLAKRGYELDREDVLKIARLFDGYGMFERTGGLEKSWYDDQRFAGIAREMTT</sequence>
<dbReference type="PROSITE" id="PS50088">
    <property type="entry name" value="ANK_REPEAT"/>
    <property type="match status" value="6"/>
</dbReference>
<comment type="caution">
    <text evidence="4">The sequence shown here is derived from an EMBL/GenBank/DDBJ whole genome shotgun (WGS) entry which is preliminary data.</text>
</comment>
<feature type="repeat" description="ANK" evidence="3">
    <location>
        <begin position="485"/>
        <end position="513"/>
    </location>
</feature>
<dbReference type="PRINTS" id="PR01415">
    <property type="entry name" value="ANKYRIN"/>
</dbReference>
<protein>
    <submittedName>
        <fullName evidence="4">Uncharacterized protein</fullName>
    </submittedName>
</protein>
<evidence type="ECO:0000313" key="4">
    <source>
        <dbReference type="EMBL" id="KAL3384964.1"/>
    </source>
</evidence>
<dbReference type="PANTHER" id="PTHR24198:SF165">
    <property type="entry name" value="ANKYRIN REPEAT-CONTAINING PROTEIN-RELATED"/>
    <property type="match status" value="1"/>
</dbReference>
<dbReference type="InterPro" id="IPR002110">
    <property type="entry name" value="Ankyrin_rpt"/>
</dbReference>
<keyword evidence="2 3" id="KW-0040">ANK repeat</keyword>
<dbReference type="Proteomes" id="UP001627154">
    <property type="component" value="Unassembled WGS sequence"/>
</dbReference>
<dbReference type="EMBL" id="JBJJXI010000166">
    <property type="protein sequence ID" value="KAL3384964.1"/>
    <property type="molecule type" value="Genomic_DNA"/>
</dbReference>
<dbReference type="InterPro" id="IPR036770">
    <property type="entry name" value="Ankyrin_rpt-contain_sf"/>
</dbReference>
<keyword evidence="1" id="KW-0677">Repeat</keyword>
<evidence type="ECO:0000256" key="2">
    <source>
        <dbReference type="ARBA" id="ARBA00023043"/>
    </source>
</evidence>
<keyword evidence="5" id="KW-1185">Reference proteome</keyword>
<accession>A0ABD2VW31</accession>
<name>A0ABD2VW31_9HYME</name>
<dbReference type="SUPFAM" id="SSF48403">
    <property type="entry name" value="Ankyrin repeat"/>
    <property type="match status" value="3"/>
</dbReference>
<dbReference type="SMART" id="SM00248">
    <property type="entry name" value="ANK"/>
    <property type="match status" value="11"/>
</dbReference>
<feature type="repeat" description="ANK" evidence="3">
    <location>
        <begin position="311"/>
        <end position="343"/>
    </location>
</feature>
<reference evidence="4 5" key="1">
    <citation type="journal article" date="2024" name="bioRxiv">
        <title>A reference genome for Trichogramma kaykai: A tiny desert-dwelling parasitoid wasp with competing sex-ratio distorters.</title>
        <authorList>
            <person name="Culotta J."/>
            <person name="Lindsey A.R."/>
        </authorList>
    </citation>
    <scope>NUCLEOTIDE SEQUENCE [LARGE SCALE GENOMIC DNA]</scope>
    <source>
        <strain evidence="4 5">KSX58</strain>
    </source>
</reference>
<dbReference type="Gene3D" id="1.25.40.20">
    <property type="entry name" value="Ankyrin repeat-containing domain"/>
    <property type="match status" value="4"/>
</dbReference>
<dbReference type="Pfam" id="PF00023">
    <property type="entry name" value="Ank"/>
    <property type="match status" value="1"/>
</dbReference>
<feature type="repeat" description="ANK" evidence="3">
    <location>
        <begin position="237"/>
        <end position="269"/>
    </location>
</feature>
<evidence type="ECO:0000313" key="5">
    <source>
        <dbReference type="Proteomes" id="UP001627154"/>
    </source>
</evidence>
<dbReference type="AlphaFoldDB" id="A0ABD2VW31"/>
<evidence type="ECO:0000256" key="1">
    <source>
        <dbReference type="ARBA" id="ARBA00022737"/>
    </source>
</evidence>
<feature type="repeat" description="ANK" evidence="3">
    <location>
        <begin position="23"/>
        <end position="55"/>
    </location>
</feature>